<protein>
    <recommendedName>
        <fullName evidence="3">Cyclin</fullName>
    </recommendedName>
</protein>
<comment type="caution">
    <text evidence="1">The sequence shown here is derived from an EMBL/GenBank/DDBJ whole genome shotgun (WGS) entry which is preliminary data.</text>
</comment>
<dbReference type="Gene3D" id="1.10.472.10">
    <property type="entry name" value="Cyclin-like"/>
    <property type="match status" value="1"/>
</dbReference>
<reference evidence="1 2" key="1">
    <citation type="submission" date="2023-04" db="EMBL/GenBank/DDBJ databases">
        <title>Genome of Basidiobolus ranarum AG-B5.</title>
        <authorList>
            <person name="Stajich J.E."/>
            <person name="Carter-House D."/>
            <person name="Gryganskyi A."/>
        </authorList>
    </citation>
    <scope>NUCLEOTIDE SEQUENCE [LARGE SCALE GENOMIC DNA]</scope>
    <source>
        <strain evidence="1 2">AG-B5</strain>
    </source>
</reference>
<evidence type="ECO:0008006" key="3">
    <source>
        <dbReference type="Google" id="ProtNLM"/>
    </source>
</evidence>
<dbReference type="PANTHER" id="PTHR15615">
    <property type="match status" value="1"/>
</dbReference>
<keyword evidence="2" id="KW-1185">Reference proteome</keyword>
<dbReference type="Pfam" id="PF08613">
    <property type="entry name" value="Cyclin"/>
    <property type="match status" value="1"/>
</dbReference>
<evidence type="ECO:0000313" key="1">
    <source>
        <dbReference type="EMBL" id="KAK9703535.1"/>
    </source>
</evidence>
<accession>A0ABR2VV95</accession>
<proteinExistence type="predicted"/>
<name>A0ABR2VV95_9FUNG</name>
<dbReference type="PANTHER" id="PTHR15615:SF27">
    <property type="entry name" value="PHO85 CYCLIN CLG1"/>
    <property type="match status" value="1"/>
</dbReference>
<organism evidence="1 2">
    <name type="scientific">Basidiobolus ranarum</name>
    <dbReference type="NCBI Taxonomy" id="34480"/>
    <lineage>
        <taxon>Eukaryota</taxon>
        <taxon>Fungi</taxon>
        <taxon>Fungi incertae sedis</taxon>
        <taxon>Zoopagomycota</taxon>
        <taxon>Entomophthoromycotina</taxon>
        <taxon>Basidiobolomycetes</taxon>
        <taxon>Basidiobolales</taxon>
        <taxon>Basidiobolaceae</taxon>
        <taxon>Basidiobolus</taxon>
    </lineage>
</organism>
<evidence type="ECO:0000313" key="2">
    <source>
        <dbReference type="Proteomes" id="UP001479436"/>
    </source>
</evidence>
<dbReference type="CDD" id="cd20557">
    <property type="entry name" value="CYCLIN_ScPCL1-like"/>
    <property type="match status" value="1"/>
</dbReference>
<dbReference type="SUPFAM" id="SSF47954">
    <property type="entry name" value="Cyclin-like"/>
    <property type="match status" value="1"/>
</dbReference>
<dbReference type="InterPro" id="IPR013922">
    <property type="entry name" value="Cyclin_PHO80-like"/>
</dbReference>
<dbReference type="EMBL" id="JASJQH010007628">
    <property type="protein sequence ID" value="KAK9703535.1"/>
    <property type="molecule type" value="Genomic_DNA"/>
</dbReference>
<dbReference type="Proteomes" id="UP001479436">
    <property type="component" value="Unassembled WGS sequence"/>
</dbReference>
<gene>
    <name evidence="1" type="ORF">K7432_010671</name>
</gene>
<sequence>MPGTDLQESDLPNKFDHDRAVSQFAIFAADIATFTWYPQVDPMTSSASTTFKNYCRNMLLTTKVSSSVIILALKYIQRLKFLNTELHGQPGSEIRIFTVALVLANKYLDDKVLNKRMWSRVSGIEIKELNRMELEFLASIEYRLMVTKDDYFNWLKFLEHFITTRNQYRNKLNEHLIPPEEMVDWSPEQTDMHEANPALQEFIEPCQVRLNHKTKLLHTDNTHPLIC</sequence>
<dbReference type="InterPro" id="IPR036915">
    <property type="entry name" value="Cyclin-like_sf"/>
</dbReference>